<dbReference type="PANTHER" id="PTHR43094:SF1">
    <property type="entry name" value="AMINOTRANSFERASE CLASS-III"/>
    <property type="match status" value="1"/>
</dbReference>
<dbReference type="Gene3D" id="3.40.640.10">
    <property type="entry name" value="Type I PLP-dependent aspartate aminotransferase-like (Major domain)"/>
    <property type="match status" value="1"/>
</dbReference>
<comment type="caution">
    <text evidence="7">The sequence shown here is derived from an EMBL/GenBank/DDBJ whole genome shotgun (WGS) entry which is preliminary data.</text>
</comment>
<evidence type="ECO:0000256" key="6">
    <source>
        <dbReference type="RuleBase" id="RU003560"/>
    </source>
</evidence>
<comment type="similarity">
    <text evidence="2 6">Belongs to the class-III pyridoxal-phosphate-dependent aminotransferase family.</text>
</comment>
<keyword evidence="5 6" id="KW-0663">Pyridoxal phosphate</keyword>
<evidence type="ECO:0000256" key="5">
    <source>
        <dbReference type="ARBA" id="ARBA00022898"/>
    </source>
</evidence>
<dbReference type="CDD" id="cd00610">
    <property type="entry name" value="OAT_like"/>
    <property type="match status" value="1"/>
</dbReference>
<gene>
    <name evidence="7" type="ORF">GR170_13015</name>
</gene>
<dbReference type="Proteomes" id="UP000477911">
    <property type="component" value="Unassembled WGS sequence"/>
</dbReference>
<dbReference type="PANTHER" id="PTHR43094">
    <property type="entry name" value="AMINOTRANSFERASE"/>
    <property type="match status" value="1"/>
</dbReference>
<organism evidence="7 8">
    <name type="scientific">Pseudooceanicola albus</name>
    <dbReference type="NCBI Taxonomy" id="2692189"/>
    <lineage>
        <taxon>Bacteria</taxon>
        <taxon>Pseudomonadati</taxon>
        <taxon>Pseudomonadota</taxon>
        <taxon>Alphaproteobacteria</taxon>
        <taxon>Rhodobacterales</taxon>
        <taxon>Paracoccaceae</taxon>
        <taxon>Pseudooceanicola</taxon>
    </lineage>
</organism>
<dbReference type="Pfam" id="PF00202">
    <property type="entry name" value="Aminotran_3"/>
    <property type="match status" value="1"/>
</dbReference>
<evidence type="ECO:0000313" key="8">
    <source>
        <dbReference type="Proteomes" id="UP000477911"/>
    </source>
</evidence>
<dbReference type="RefSeq" id="WP_160894891.1">
    <property type="nucleotide sequence ID" value="NZ_WUMU01000015.1"/>
</dbReference>
<evidence type="ECO:0000256" key="1">
    <source>
        <dbReference type="ARBA" id="ARBA00001933"/>
    </source>
</evidence>
<evidence type="ECO:0000256" key="2">
    <source>
        <dbReference type="ARBA" id="ARBA00008954"/>
    </source>
</evidence>
<reference evidence="7 8" key="1">
    <citation type="submission" date="2019-12" db="EMBL/GenBank/DDBJ databases">
        <authorList>
            <person name="Li M."/>
        </authorList>
    </citation>
    <scope>NUCLEOTIDE SEQUENCE [LARGE SCALE GENOMIC DNA]</scope>
    <source>
        <strain evidence="7 8">GBMRC 2024</strain>
    </source>
</reference>
<proteinExistence type="inferred from homology"/>
<dbReference type="PROSITE" id="PS00600">
    <property type="entry name" value="AA_TRANSFER_CLASS_3"/>
    <property type="match status" value="1"/>
</dbReference>
<dbReference type="GO" id="GO:0005829">
    <property type="term" value="C:cytosol"/>
    <property type="evidence" value="ECO:0007669"/>
    <property type="project" value="TreeGrafter"/>
</dbReference>
<dbReference type="InterPro" id="IPR015422">
    <property type="entry name" value="PyrdxlP-dep_Trfase_small"/>
</dbReference>
<dbReference type="GO" id="GO:0008483">
    <property type="term" value="F:transaminase activity"/>
    <property type="evidence" value="ECO:0007669"/>
    <property type="project" value="UniProtKB-KW"/>
</dbReference>
<dbReference type="FunFam" id="3.40.640.10:FF:000014">
    <property type="entry name" value="Adenosylmethionine-8-amino-7-oxononanoate aminotransferase, probable"/>
    <property type="match status" value="1"/>
</dbReference>
<keyword evidence="4 7" id="KW-0808">Transferase</keyword>
<evidence type="ECO:0000256" key="4">
    <source>
        <dbReference type="ARBA" id="ARBA00022679"/>
    </source>
</evidence>
<dbReference type="EMBL" id="WUMU01000015">
    <property type="protein sequence ID" value="MXN18764.1"/>
    <property type="molecule type" value="Genomic_DNA"/>
</dbReference>
<sequence>MNKPLPNSIAAMDAAHQIHPHTNLRRHLETGPNELLVRGQGIQVFDETGKGYIEGAAALWCSSLGFGNERLAEVAKQAITDLGYYHNFRGSGTPQAAQLCSKLADIAPEGMDKVLLQSSGTEANDTALKLVWYYWDAMGEPKRRKIISRHEGYHGTGTLTSCLTGKTKFHEGYGLPFSDFHYVTMPYYYRKAEPGESEQQFSTRLAEEIEALILREGPETIAAFWAEPVLGSGGAITPPEGYFEKVQAVLDKYGVLFVVDEVICGFARTGEMWGSQTYNLKPDLICCAKALSAAVIPISAVIVGPRVFEGMMQQSDRRGSFTHGYTYSGHPVACAVAHEVLTIYEEMDLVTHVKSLEPTFLAGFKALEDHPLVGNIDGIGLIGALEIVADKDTRAMHDPALQIMPMLDRLTREHGLITRLIGNRIALAPPQIITQPEVEEMFARLKNALDNAVNNINA</sequence>
<dbReference type="InterPro" id="IPR049704">
    <property type="entry name" value="Aminotrans_3_PPA_site"/>
</dbReference>
<protein>
    <submittedName>
        <fullName evidence="7">Aminotransferase class III-fold pyridoxal phosphate-dependent enzyme</fullName>
    </submittedName>
</protein>
<name>A0A6L7G327_9RHOB</name>
<keyword evidence="8" id="KW-1185">Reference proteome</keyword>
<evidence type="ECO:0000256" key="3">
    <source>
        <dbReference type="ARBA" id="ARBA00022576"/>
    </source>
</evidence>
<dbReference type="InterPro" id="IPR005814">
    <property type="entry name" value="Aminotrans_3"/>
</dbReference>
<accession>A0A6L7G327</accession>
<comment type="cofactor">
    <cofactor evidence="1">
        <name>pyridoxal 5'-phosphate</name>
        <dbReference type="ChEBI" id="CHEBI:597326"/>
    </cofactor>
</comment>
<dbReference type="InterPro" id="IPR015424">
    <property type="entry name" value="PyrdxlP-dep_Trfase"/>
</dbReference>
<evidence type="ECO:0000313" key="7">
    <source>
        <dbReference type="EMBL" id="MXN18764.1"/>
    </source>
</evidence>
<dbReference type="SUPFAM" id="SSF53383">
    <property type="entry name" value="PLP-dependent transferases"/>
    <property type="match status" value="1"/>
</dbReference>
<dbReference type="AlphaFoldDB" id="A0A6L7G327"/>
<dbReference type="GO" id="GO:0030170">
    <property type="term" value="F:pyridoxal phosphate binding"/>
    <property type="evidence" value="ECO:0007669"/>
    <property type="project" value="InterPro"/>
</dbReference>
<dbReference type="InterPro" id="IPR015421">
    <property type="entry name" value="PyrdxlP-dep_Trfase_major"/>
</dbReference>
<dbReference type="NCBIfam" id="NF004767">
    <property type="entry name" value="PRK06105.1"/>
    <property type="match status" value="1"/>
</dbReference>
<keyword evidence="3 7" id="KW-0032">Aminotransferase</keyword>
<dbReference type="Gene3D" id="3.90.1150.10">
    <property type="entry name" value="Aspartate Aminotransferase, domain 1"/>
    <property type="match status" value="1"/>
</dbReference>